<evidence type="ECO:0000259" key="3">
    <source>
        <dbReference type="Pfam" id="PF00534"/>
    </source>
</evidence>
<feature type="domain" description="Glycosyltransferase subfamily 4-like N-terminal" evidence="4">
    <location>
        <begin position="14"/>
        <end position="143"/>
    </location>
</feature>
<dbReference type="InterPro" id="IPR001296">
    <property type="entry name" value="Glyco_trans_1"/>
</dbReference>
<dbReference type="KEGG" id="lxl:KDY119_02808"/>
<dbReference type="AlphaFoldDB" id="A0A5P9QCV6"/>
<name>A0A5P9QCV6_9MICO</name>
<dbReference type="CDD" id="cd03801">
    <property type="entry name" value="GT4_PimA-like"/>
    <property type="match status" value="1"/>
</dbReference>
<dbReference type="GO" id="GO:1901137">
    <property type="term" value="P:carbohydrate derivative biosynthetic process"/>
    <property type="evidence" value="ECO:0007669"/>
    <property type="project" value="UniProtKB-ARBA"/>
</dbReference>
<evidence type="ECO:0000259" key="4">
    <source>
        <dbReference type="Pfam" id="PF13439"/>
    </source>
</evidence>
<gene>
    <name evidence="5" type="ORF">KDY119_02808</name>
</gene>
<reference evidence="5 6" key="1">
    <citation type="submission" date="2019-10" db="EMBL/GenBank/DDBJ databases">
        <title>Genome sequence of Luteimicrobium xylanilyticum HY-24.</title>
        <authorList>
            <person name="Kim D.Y."/>
            <person name="Park H.-Y."/>
        </authorList>
    </citation>
    <scope>NUCLEOTIDE SEQUENCE [LARGE SCALE GENOMIC DNA]</scope>
    <source>
        <strain evidence="5 6">HY-24</strain>
    </source>
</reference>
<feature type="domain" description="Glycosyl transferase family 1" evidence="3">
    <location>
        <begin position="156"/>
        <end position="315"/>
    </location>
</feature>
<evidence type="ECO:0000313" key="5">
    <source>
        <dbReference type="EMBL" id="QFU99281.1"/>
    </source>
</evidence>
<dbReference type="Proteomes" id="UP000326702">
    <property type="component" value="Chromosome"/>
</dbReference>
<keyword evidence="1 5" id="KW-0328">Glycosyltransferase</keyword>
<dbReference type="Pfam" id="PF00534">
    <property type="entry name" value="Glycos_transf_1"/>
    <property type="match status" value="1"/>
</dbReference>
<keyword evidence="6" id="KW-1185">Reference proteome</keyword>
<organism evidence="5 6">
    <name type="scientific">Luteimicrobium xylanilyticum</name>
    <dbReference type="NCBI Taxonomy" id="1133546"/>
    <lineage>
        <taxon>Bacteria</taxon>
        <taxon>Bacillati</taxon>
        <taxon>Actinomycetota</taxon>
        <taxon>Actinomycetes</taxon>
        <taxon>Micrococcales</taxon>
        <taxon>Luteimicrobium</taxon>
    </lineage>
</organism>
<keyword evidence="2 5" id="KW-0808">Transferase</keyword>
<proteinExistence type="predicted"/>
<dbReference type="RefSeq" id="WP_036947058.1">
    <property type="nucleotide sequence ID" value="NZ_BAABIH010000008.1"/>
</dbReference>
<dbReference type="GO" id="GO:0047265">
    <property type="term" value="F:poly(glycerol-phosphate) alpha-glucosyltransferase activity"/>
    <property type="evidence" value="ECO:0007669"/>
    <property type="project" value="UniProtKB-EC"/>
</dbReference>
<dbReference type="Pfam" id="PF13439">
    <property type="entry name" value="Glyco_transf_4"/>
    <property type="match status" value="1"/>
</dbReference>
<evidence type="ECO:0000313" key="6">
    <source>
        <dbReference type="Proteomes" id="UP000326702"/>
    </source>
</evidence>
<dbReference type="SUPFAM" id="SSF53756">
    <property type="entry name" value="UDP-Glycosyltransferase/glycogen phosphorylase"/>
    <property type="match status" value="1"/>
</dbReference>
<dbReference type="InterPro" id="IPR028098">
    <property type="entry name" value="Glyco_trans_4-like_N"/>
</dbReference>
<dbReference type="EMBL" id="CP045529">
    <property type="protein sequence ID" value="QFU99281.1"/>
    <property type="molecule type" value="Genomic_DNA"/>
</dbReference>
<dbReference type="EC" id="2.4.1.52" evidence="5"/>
<accession>A0A5P9QCV6</accession>
<sequence>MKVLHVVDSDRFAGVERHVARLARGQAAAGYRVVVLGGAAAPVSLEAGPDVRHATAVGLLQTSSQVRRYADGADVVHVHMTAAEVATALARVGTRHRPPVVSTRHFALRRGSGPLGPVVARVAGAVVDHQIAISEFTADAVEGPSTVVLAGVDRQPDAQAASDRERRVLLVQRLEEEKRADLGIEAFARSGLATQGWSLHVVGEGALRPDLESLAERLLPTGVVRFTGRVDDVPRVMRDAALMIAPTPGEHFGLSVLEAMSAGLPVVADGSGGHLETLGRVSGAALYHSLDADDAARLLRALAGNAGARDAYAQAEQARQRADFTLDAQVAATDAVYRSVL</sequence>
<dbReference type="PANTHER" id="PTHR45947:SF13">
    <property type="entry name" value="TRANSFERASE"/>
    <property type="match status" value="1"/>
</dbReference>
<evidence type="ECO:0000256" key="2">
    <source>
        <dbReference type="ARBA" id="ARBA00022679"/>
    </source>
</evidence>
<dbReference type="Gene3D" id="3.40.50.2000">
    <property type="entry name" value="Glycogen Phosphorylase B"/>
    <property type="match status" value="2"/>
</dbReference>
<protein>
    <submittedName>
        <fullName evidence="5">Poly(Glycerol-phosphate) alpha-glucosyltransferase</fullName>
        <ecNumber evidence="5">2.4.1.52</ecNumber>
    </submittedName>
</protein>
<dbReference type="OrthoDB" id="3830319at2"/>
<dbReference type="PANTHER" id="PTHR45947">
    <property type="entry name" value="SULFOQUINOVOSYL TRANSFERASE SQD2"/>
    <property type="match status" value="1"/>
</dbReference>
<dbReference type="InterPro" id="IPR050194">
    <property type="entry name" value="Glycosyltransferase_grp1"/>
</dbReference>
<evidence type="ECO:0000256" key="1">
    <source>
        <dbReference type="ARBA" id="ARBA00022676"/>
    </source>
</evidence>